<dbReference type="Pfam" id="PF13133">
    <property type="entry name" value="DUF3949"/>
    <property type="match status" value="1"/>
</dbReference>
<dbReference type="KEGG" id="nmk:CHR53_12405"/>
<accession>A0A3Q9QS85</accession>
<dbReference type="STRING" id="1193713.GCA_001636315_04914"/>
<evidence type="ECO:0000313" key="2">
    <source>
        <dbReference type="Proteomes" id="UP000282892"/>
    </source>
</evidence>
<sequence length="84" mass="9811">MDLVLLVCLSVYAVYCLIMIPIQYANIGETKKRFKKLNKSHNEIYDEMTFEEQQLQLNLQGNLMNLVPTLIATFIYKIRNPKGE</sequence>
<dbReference type="RefSeq" id="WP_127486752.1">
    <property type="nucleotide sequence ID" value="NZ_CP022572.1"/>
</dbReference>
<reference evidence="1 2" key="1">
    <citation type="submission" date="2017-07" db="EMBL/GenBank/DDBJ databases">
        <title>The complete genome sequence of Bacillus mesonae strain H20-5, an efficient strain improving plant abiotic stress resistance.</title>
        <authorList>
            <person name="Kim S.Y."/>
            <person name="Song H."/>
            <person name="Sang M.K."/>
            <person name="Weon H.-Y."/>
            <person name="Song J."/>
        </authorList>
    </citation>
    <scope>NUCLEOTIDE SEQUENCE [LARGE SCALE GENOMIC DNA]</scope>
    <source>
        <strain evidence="1 2">H20-5</strain>
    </source>
</reference>
<keyword evidence="2" id="KW-1185">Reference proteome</keyword>
<dbReference type="InterPro" id="IPR025032">
    <property type="entry name" value="DUF3949"/>
</dbReference>
<name>A0A3Q9QS85_9BACI</name>
<protein>
    <recommendedName>
        <fullName evidence="3">DUF3949 domain-containing protein</fullName>
    </recommendedName>
</protein>
<dbReference type="AlphaFoldDB" id="A0A3Q9QS85"/>
<organism evidence="1 2">
    <name type="scientific">Neobacillus mesonae</name>
    <dbReference type="NCBI Taxonomy" id="1193713"/>
    <lineage>
        <taxon>Bacteria</taxon>
        <taxon>Bacillati</taxon>
        <taxon>Bacillota</taxon>
        <taxon>Bacilli</taxon>
        <taxon>Bacillales</taxon>
        <taxon>Bacillaceae</taxon>
        <taxon>Neobacillus</taxon>
    </lineage>
</organism>
<evidence type="ECO:0000313" key="1">
    <source>
        <dbReference type="EMBL" id="AZU62019.1"/>
    </source>
</evidence>
<evidence type="ECO:0008006" key="3">
    <source>
        <dbReference type="Google" id="ProtNLM"/>
    </source>
</evidence>
<dbReference type="EMBL" id="CP022572">
    <property type="protein sequence ID" value="AZU62019.1"/>
    <property type="molecule type" value="Genomic_DNA"/>
</dbReference>
<gene>
    <name evidence="1" type="ORF">CHR53_12405</name>
</gene>
<proteinExistence type="predicted"/>
<dbReference type="Proteomes" id="UP000282892">
    <property type="component" value="Chromosome"/>
</dbReference>
<dbReference type="OrthoDB" id="2640510at2"/>